<sequence length="312" mass="35951">MLEPTVAPGESRQLYHPLRDSEESSPGVDEHLKWGLRLLLLIPGDQDSTIYCKLLVSTLGKSLEKFEALSYVWGDYATTDTVVLDGQTVTVTQNLRCALRRLRHQTSTRLLWVDALCIDQTNTEEKSTQVPRMWAIFAFARQALIFLGDEADDSDRALHLLHTISKLEPYDLDTVAIMVDDPNLASSWKALLKLTRRPWWHRAWVIQEYAVATNVRFLCGTYILQGEDFTRAFYLLVEYRFKGIVPRKKAYMIRHVASTSLYHLYNTRDAYQRGCLSGKQVVGILYNFRGSKSLDPRDKIFSLHRQWLVGYS</sequence>
<dbReference type="Proteomes" id="UP000193240">
    <property type="component" value="Unassembled WGS sequence"/>
</dbReference>
<evidence type="ECO:0000313" key="3">
    <source>
        <dbReference type="EMBL" id="OSS55136.1"/>
    </source>
</evidence>
<evidence type="ECO:0000259" key="2">
    <source>
        <dbReference type="Pfam" id="PF06985"/>
    </source>
</evidence>
<feature type="region of interest" description="Disordered" evidence="1">
    <location>
        <begin position="1"/>
        <end position="26"/>
    </location>
</feature>
<gene>
    <name evidence="3" type="ORF">B5807_01389</name>
</gene>
<keyword evidence="4" id="KW-1185">Reference proteome</keyword>
<evidence type="ECO:0000256" key="1">
    <source>
        <dbReference type="SAM" id="MobiDB-lite"/>
    </source>
</evidence>
<dbReference type="Pfam" id="PF06985">
    <property type="entry name" value="HET"/>
    <property type="match status" value="1"/>
</dbReference>
<dbReference type="OMA" id="WIGKEGH"/>
<evidence type="ECO:0000313" key="4">
    <source>
        <dbReference type="Proteomes" id="UP000193240"/>
    </source>
</evidence>
<reference evidence="3 4" key="1">
    <citation type="journal article" date="2017" name="Genome Announc.">
        <title>Genome sequence of the saprophytic ascomycete Epicoccum nigrum ICMP 19927 strain isolated from New Zealand.</title>
        <authorList>
            <person name="Fokin M."/>
            <person name="Fleetwood D."/>
            <person name="Weir B.S."/>
            <person name="Villas-Boas S.G."/>
        </authorList>
    </citation>
    <scope>NUCLEOTIDE SEQUENCE [LARGE SCALE GENOMIC DNA]</scope>
    <source>
        <strain evidence="3 4">ICMP 19927</strain>
    </source>
</reference>
<accession>A0A1Y2MG76</accession>
<dbReference type="PANTHER" id="PTHR24148:SF64">
    <property type="entry name" value="HETEROKARYON INCOMPATIBILITY DOMAIN-CONTAINING PROTEIN"/>
    <property type="match status" value="1"/>
</dbReference>
<dbReference type="EMBL" id="KZ107838">
    <property type="protein sequence ID" value="OSS55136.1"/>
    <property type="molecule type" value="Genomic_DNA"/>
</dbReference>
<organism evidence="3 4">
    <name type="scientific">Epicoccum nigrum</name>
    <name type="common">Soil fungus</name>
    <name type="synonym">Epicoccum purpurascens</name>
    <dbReference type="NCBI Taxonomy" id="105696"/>
    <lineage>
        <taxon>Eukaryota</taxon>
        <taxon>Fungi</taxon>
        <taxon>Dikarya</taxon>
        <taxon>Ascomycota</taxon>
        <taxon>Pezizomycotina</taxon>
        <taxon>Dothideomycetes</taxon>
        <taxon>Pleosporomycetidae</taxon>
        <taxon>Pleosporales</taxon>
        <taxon>Pleosporineae</taxon>
        <taxon>Didymellaceae</taxon>
        <taxon>Epicoccum</taxon>
    </lineage>
</organism>
<dbReference type="InterPro" id="IPR010730">
    <property type="entry name" value="HET"/>
</dbReference>
<proteinExistence type="predicted"/>
<name>A0A1Y2MG76_EPING</name>
<feature type="compositionally biased region" description="Basic and acidic residues" evidence="1">
    <location>
        <begin position="17"/>
        <end position="26"/>
    </location>
</feature>
<dbReference type="InParanoid" id="A0A1Y2MG76"/>
<dbReference type="AlphaFoldDB" id="A0A1Y2MG76"/>
<dbReference type="PANTHER" id="PTHR24148">
    <property type="entry name" value="ANKYRIN REPEAT DOMAIN-CONTAINING PROTEIN 39 HOMOLOG-RELATED"/>
    <property type="match status" value="1"/>
</dbReference>
<protein>
    <recommendedName>
        <fullName evidence="2">Heterokaryon incompatibility domain-containing protein</fullName>
    </recommendedName>
</protein>
<feature type="domain" description="Heterokaryon incompatibility" evidence="2">
    <location>
        <begin position="66"/>
        <end position="208"/>
    </location>
</feature>
<dbReference type="InterPro" id="IPR052895">
    <property type="entry name" value="HetReg/Transcr_Mod"/>
</dbReference>